<dbReference type="STRING" id="56484.A0A1Y2EZE7"/>
<dbReference type="Pfam" id="PF00172">
    <property type="entry name" value="Zn_clus"/>
    <property type="match status" value="1"/>
</dbReference>
<proteinExistence type="predicted"/>
<evidence type="ECO:0000256" key="2">
    <source>
        <dbReference type="ARBA" id="ARBA00023015"/>
    </source>
</evidence>
<keyword evidence="3" id="KW-0804">Transcription</keyword>
<accession>A0A1Y2EZE7</accession>
<feature type="region of interest" description="Disordered" evidence="5">
    <location>
        <begin position="168"/>
        <end position="191"/>
    </location>
</feature>
<keyword evidence="2" id="KW-0805">Transcription regulation</keyword>
<dbReference type="CDD" id="cd12148">
    <property type="entry name" value="fungal_TF_MHR"/>
    <property type="match status" value="1"/>
</dbReference>
<dbReference type="SMART" id="SM00066">
    <property type="entry name" value="GAL4"/>
    <property type="match status" value="1"/>
</dbReference>
<dbReference type="GeneID" id="63782742"/>
<dbReference type="GO" id="GO:0008270">
    <property type="term" value="F:zinc ion binding"/>
    <property type="evidence" value="ECO:0007669"/>
    <property type="project" value="InterPro"/>
</dbReference>
<comment type="caution">
    <text evidence="7">The sequence shown here is derived from an EMBL/GenBank/DDBJ whole genome shotgun (WGS) entry which is preliminary data.</text>
</comment>
<feature type="domain" description="Zn(2)-C6 fungal-type" evidence="6">
    <location>
        <begin position="24"/>
        <end position="53"/>
    </location>
</feature>
<gene>
    <name evidence="7" type="ORF">BCR37DRAFT_155968</name>
</gene>
<dbReference type="SUPFAM" id="SSF57701">
    <property type="entry name" value="Zn2/Cys6 DNA-binding domain"/>
    <property type="match status" value="1"/>
</dbReference>
<dbReference type="EMBL" id="MCFI01000021">
    <property type="protein sequence ID" value="ORY76978.1"/>
    <property type="molecule type" value="Genomic_DNA"/>
</dbReference>
<dbReference type="GO" id="GO:0000435">
    <property type="term" value="P:positive regulation of transcription from RNA polymerase II promoter by galactose"/>
    <property type="evidence" value="ECO:0007669"/>
    <property type="project" value="TreeGrafter"/>
</dbReference>
<evidence type="ECO:0000313" key="8">
    <source>
        <dbReference type="Proteomes" id="UP000193685"/>
    </source>
</evidence>
<feature type="compositionally biased region" description="Basic and acidic residues" evidence="5">
    <location>
        <begin position="175"/>
        <end position="191"/>
    </location>
</feature>
<sequence length="813" mass="90550">MPSSADDSPGASSTRKRSKYSKRACQHCQRRKIKCDGKDPCEHCVAVKEDCVYVAGKARGGARSRAVSNVPAQPNKESQTPVKQAAPLPHLKVDAMSPVTSHPQPPQVRPNATATLADRVQWLEESVLRLNALSRPGDQSASAGPQSASVQMSARLKRPFDQLQRPALYASTERQSNRSGDDSGARSSERRAAETVYYGNSSTAGTLHTLKDKLCSLAPASSRTEAELYASKISPDPKPVPDQRVNRRGLAQLPTSDVSYPILALMFDDLMSMYPMLHAPTFYARYAPLWTADGRFSMETAQSDAYTDMEIGLLYAGMGAAAVLMREKPGFGERTALDPSAEADKWITSARLMLRNQWEAPTDLEQIQVLCFLTLYYFNVENEDLSYKLTGVASRGAFELGLHLRRREAGHPRLYIELRRRAFWCLYLLDRRTSVSLGRPPAIQDSDLDVDYPTPLDDELPFPEQLNVPIRLEHSKIPYLIEFVRFSSILGDVYEKVCGVQATWPPTEETARNLDTILEQWRFSLPSFLRFSQENLSSIPGWLAKQQLFLHLRGAHVRLLLLRPFVQDVAEGTGSTPLPGSFAFRMAELAMSLSSEIIHTIAQVKRSSDLIEILWYPAKQFLLTTVCIIFTCVLSFGSEPKFSAASCKADVRVALQTLKEFSYKSTGLKRNLRDVEFLRYMCNQAIRTKHQQINSEKSVLPADTTLQVAVEQQAQPVYLGATAPLAAPLHDNSHSVQFHPATVPPDIQHHLSQAQQLNAMQQYLANSHDLSFLNPFPGMSGDSSDFLMSLLDSGDREMLPTTNEFNDLSVAFS</sequence>
<evidence type="ECO:0000313" key="7">
    <source>
        <dbReference type="EMBL" id="ORY76978.1"/>
    </source>
</evidence>
<feature type="compositionally biased region" description="Polar residues" evidence="5">
    <location>
        <begin position="70"/>
        <end position="82"/>
    </location>
</feature>
<dbReference type="PANTHER" id="PTHR47424:SF12">
    <property type="entry name" value="TRANSCRIPTION FACTOR ASQA"/>
    <property type="match status" value="1"/>
</dbReference>
<feature type="compositionally biased region" description="Basic residues" evidence="5">
    <location>
        <begin position="14"/>
        <end position="25"/>
    </location>
</feature>
<dbReference type="PANTHER" id="PTHR47424">
    <property type="entry name" value="REGULATORY PROTEIN GAL4"/>
    <property type="match status" value="1"/>
</dbReference>
<dbReference type="GO" id="GO:0000978">
    <property type="term" value="F:RNA polymerase II cis-regulatory region sequence-specific DNA binding"/>
    <property type="evidence" value="ECO:0007669"/>
    <property type="project" value="TreeGrafter"/>
</dbReference>
<dbReference type="CDD" id="cd00067">
    <property type="entry name" value="GAL4"/>
    <property type="match status" value="1"/>
</dbReference>
<dbReference type="PROSITE" id="PS50048">
    <property type="entry name" value="ZN2_CY6_FUNGAL_2"/>
    <property type="match status" value="1"/>
</dbReference>
<feature type="compositionally biased region" description="Low complexity" evidence="5">
    <location>
        <begin position="1"/>
        <end position="13"/>
    </location>
</feature>
<keyword evidence="1" id="KW-0479">Metal-binding</keyword>
<dbReference type="SMART" id="SM00906">
    <property type="entry name" value="Fungal_trans"/>
    <property type="match status" value="1"/>
</dbReference>
<feature type="region of interest" description="Disordered" evidence="5">
    <location>
        <begin position="62"/>
        <end position="88"/>
    </location>
</feature>
<dbReference type="InterPro" id="IPR001138">
    <property type="entry name" value="Zn2Cys6_DnaBD"/>
</dbReference>
<dbReference type="GO" id="GO:0006351">
    <property type="term" value="P:DNA-templated transcription"/>
    <property type="evidence" value="ECO:0007669"/>
    <property type="project" value="InterPro"/>
</dbReference>
<dbReference type="AlphaFoldDB" id="A0A1Y2EZE7"/>
<evidence type="ECO:0000259" key="6">
    <source>
        <dbReference type="PROSITE" id="PS50048"/>
    </source>
</evidence>
<feature type="region of interest" description="Disordered" evidence="5">
    <location>
        <begin position="1"/>
        <end position="25"/>
    </location>
</feature>
<dbReference type="OrthoDB" id="422427at2759"/>
<dbReference type="OMA" id="FYFQMDE"/>
<evidence type="ECO:0000256" key="3">
    <source>
        <dbReference type="ARBA" id="ARBA00023163"/>
    </source>
</evidence>
<evidence type="ECO:0000256" key="5">
    <source>
        <dbReference type="SAM" id="MobiDB-lite"/>
    </source>
</evidence>
<dbReference type="Pfam" id="PF04082">
    <property type="entry name" value="Fungal_trans"/>
    <property type="match status" value="1"/>
</dbReference>
<dbReference type="GO" id="GO:0000981">
    <property type="term" value="F:DNA-binding transcription factor activity, RNA polymerase II-specific"/>
    <property type="evidence" value="ECO:0007669"/>
    <property type="project" value="InterPro"/>
</dbReference>
<dbReference type="GO" id="GO:0005634">
    <property type="term" value="C:nucleus"/>
    <property type="evidence" value="ECO:0007669"/>
    <property type="project" value="TreeGrafter"/>
</dbReference>
<dbReference type="InterPro" id="IPR007219">
    <property type="entry name" value="XnlR_reg_dom"/>
</dbReference>
<organism evidence="7 8">
    <name type="scientific">Protomyces lactucae-debilis</name>
    <dbReference type="NCBI Taxonomy" id="2754530"/>
    <lineage>
        <taxon>Eukaryota</taxon>
        <taxon>Fungi</taxon>
        <taxon>Dikarya</taxon>
        <taxon>Ascomycota</taxon>
        <taxon>Taphrinomycotina</taxon>
        <taxon>Taphrinomycetes</taxon>
        <taxon>Taphrinales</taxon>
        <taxon>Protomycetaceae</taxon>
        <taxon>Protomyces</taxon>
    </lineage>
</organism>
<dbReference type="InterPro" id="IPR051127">
    <property type="entry name" value="Fungal_SecMet_Regulators"/>
</dbReference>
<feature type="region of interest" description="Disordered" evidence="5">
    <location>
        <begin position="229"/>
        <end position="249"/>
    </location>
</feature>
<evidence type="ECO:0000256" key="4">
    <source>
        <dbReference type="ARBA" id="ARBA00023242"/>
    </source>
</evidence>
<dbReference type="Proteomes" id="UP000193685">
    <property type="component" value="Unassembled WGS sequence"/>
</dbReference>
<reference evidence="7 8" key="1">
    <citation type="submission" date="2016-07" db="EMBL/GenBank/DDBJ databases">
        <title>Pervasive Adenine N6-methylation of Active Genes in Fungi.</title>
        <authorList>
            <consortium name="DOE Joint Genome Institute"/>
            <person name="Mondo S.J."/>
            <person name="Dannebaum R.O."/>
            <person name="Kuo R.C."/>
            <person name="Labutti K."/>
            <person name="Haridas S."/>
            <person name="Kuo A."/>
            <person name="Salamov A."/>
            <person name="Ahrendt S.R."/>
            <person name="Lipzen A."/>
            <person name="Sullivan W."/>
            <person name="Andreopoulos W.B."/>
            <person name="Clum A."/>
            <person name="Lindquist E."/>
            <person name="Daum C."/>
            <person name="Ramamoorthy G.K."/>
            <person name="Gryganskyi A."/>
            <person name="Culley D."/>
            <person name="Magnuson J.K."/>
            <person name="James T.Y."/>
            <person name="O'Malley M.A."/>
            <person name="Stajich J.E."/>
            <person name="Spatafora J.W."/>
            <person name="Visel A."/>
            <person name="Grigoriev I.V."/>
        </authorList>
    </citation>
    <scope>NUCLEOTIDE SEQUENCE [LARGE SCALE GENOMIC DNA]</scope>
    <source>
        <strain evidence="7 8">12-1054</strain>
    </source>
</reference>
<evidence type="ECO:0000256" key="1">
    <source>
        <dbReference type="ARBA" id="ARBA00022723"/>
    </source>
</evidence>
<keyword evidence="4" id="KW-0539">Nucleus</keyword>
<dbReference type="RefSeq" id="XP_040722818.1">
    <property type="nucleotide sequence ID" value="XM_040866143.1"/>
</dbReference>
<protein>
    <submittedName>
        <fullName evidence="7">Fungal-specific transcription factor domain-domain-containing protein</fullName>
    </submittedName>
</protein>
<dbReference type="Gene3D" id="4.10.240.10">
    <property type="entry name" value="Zn(2)-C6 fungal-type DNA-binding domain"/>
    <property type="match status" value="1"/>
</dbReference>
<name>A0A1Y2EZE7_PROLT</name>
<keyword evidence="8" id="KW-1185">Reference proteome</keyword>
<dbReference type="InterPro" id="IPR036864">
    <property type="entry name" value="Zn2-C6_fun-type_DNA-bd_sf"/>
</dbReference>